<accession>A0ABV3RI29</accession>
<keyword evidence="2" id="KW-1185">Reference proteome</keyword>
<reference evidence="1 2" key="1">
    <citation type="submission" date="2024-07" db="EMBL/GenBank/DDBJ databases">
        <title>Marimonas sp.nov., isolated from tidal-flat sediment.</title>
        <authorList>
            <person name="Jayan J.N."/>
            <person name="Lee S.S."/>
        </authorList>
    </citation>
    <scope>NUCLEOTIDE SEQUENCE [LARGE SCALE GENOMIC DNA]</scope>
    <source>
        <strain evidence="1 2">MJW-29</strain>
    </source>
</reference>
<evidence type="ECO:0000313" key="1">
    <source>
        <dbReference type="EMBL" id="MEW9918376.1"/>
    </source>
</evidence>
<sequence>MLRLVIPLVTLLLGFGLGIWYDRHQMAIECANGEGEWTGTICVDSELLQ</sequence>
<gene>
    <name evidence="1" type="ORF">AB2B41_02075</name>
</gene>
<comment type="caution">
    <text evidence="1">The sequence shown here is derived from an EMBL/GenBank/DDBJ whole genome shotgun (WGS) entry which is preliminary data.</text>
</comment>
<dbReference type="Proteomes" id="UP001556098">
    <property type="component" value="Unassembled WGS sequence"/>
</dbReference>
<evidence type="ECO:0000313" key="2">
    <source>
        <dbReference type="Proteomes" id="UP001556098"/>
    </source>
</evidence>
<dbReference type="RefSeq" id="WP_367876075.1">
    <property type="nucleotide sequence ID" value="NZ_JBFNXX010000001.1"/>
</dbReference>
<protein>
    <submittedName>
        <fullName evidence="1">Uncharacterized protein</fullName>
    </submittedName>
</protein>
<name>A0ABV3RI29_9RHOB</name>
<proteinExistence type="predicted"/>
<organism evidence="1 2">
    <name type="scientific">Sulfitobacter sediminis</name>
    <dbReference type="NCBI Taxonomy" id="3234186"/>
    <lineage>
        <taxon>Bacteria</taxon>
        <taxon>Pseudomonadati</taxon>
        <taxon>Pseudomonadota</taxon>
        <taxon>Alphaproteobacteria</taxon>
        <taxon>Rhodobacterales</taxon>
        <taxon>Roseobacteraceae</taxon>
        <taxon>Sulfitobacter</taxon>
    </lineage>
</organism>
<dbReference type="EMBL" id="JBFNXX010000001">
    <property type="protein sequence ID" value="MEW9918376.1"/>
    <property type="molecule type" value="Genomic_DNA"/>
</dbReference>